<dbReference type="Gene3D" id="3.60.10.10">
    <property type="entry name" value="Endonuclease/exonuclease/phosphatase"/>
    <property type="match status" value="1"/>
</dbReference>
<dbReference type="InterPro" id="IPR013762">
    <property type="entry name" value="Integrase-like_cat_sf"/>
</dbReference>
<dbReference type="PANTHER" id="PTHR21446:SF12">
    <property type="entry name" value="POTASSIUM CHANNEL TETRAMERIZATION DOMAIN CONTAINING 1"/>
    <property type="match status" value="1"/>
</dbReference>
<evidence type="ECO:0000259" key="2">
    <source>
        <dbReference type="Pfam" id="PF00589"/>
    </source>
</evidence>
<dbReference type="InterPro" id="IPR002104">
    <property type="entry name" value="Integrase_catalytic"/>
</dbReference>
<gene>
    <name evidence="3" type="ORF">MEDL_61379</name>
</gene>
<evidence type="ECO:0000256" key="1">
    <source>
        <dbReference type="ARBA" id="ARBA00023172"/>
    </source>
</evidence>
<dbReference type="GO" id="GO:0015074">
    <property type="term" value="P:DNA integration"/>
    <property type="evidence" value="ECO:0007669"/>
    <property type="project" value="InterPro"/>
</dbReference>
<dbReference type="InterPro" id="IPR011010">
    <property type="entry name" value="DNA_brk_join_enz"/>
</dbReference>
<organism evidence="3 4">
    <name type="scientific">Mytilus edulis</name>
    <name type="common">Blue mussel</name>
    <dbReference type="NCBI Taxonomy" id="6550"/>
    <lineage>
        <taxon>Eukaryota</taxon>
        <taxon>Metazoa</taxon>
        <taxon>Spiralia</taxon>
        <taxon>Lophotrochozoa</taxon>
        <taxon>Mollusca</taxon>
        <taxon>Bivalvia</taxon>
        <taxon>Autobranchia</taxon>
        <taxon>Pteriomorphia</taxon>
        <taxon>Mytilida</taxon>
        <taxon>Mytiloidea</taxon>
        <taxon>Mytilidae</taxon>
        <taxon>Mytilinae</taxon>
        <taxon>Mytilus</taxon>
    </lineage>
</organism>
<dbReference type="Proteomes" id="UP000683360">
    <property type="component" value="Unassembled WGS sequence"/>
</dbReference>
<evidence type="ECO:0000313" key="4">
    <source>
        <dbReference type="Proteomes" id="UP000683360"/>
    </source>
</evidence>
<sequence>MNFSTCSKVKGDILFCGDLNARTSTEEDYIAQDSSRYLPLFESYKPDNQIRFRKNCDETLDSRGKEIIDLCISNQMRVVNGRCMGDLLGHFTCFNTHGQSTVDYLIANERLFNQILYFRVSEFVSTFSDCHCKISWEILAKYQITETQSNNLHAAPVNFRWTEDSPLKFQQALLSPDNQQKISSFLINDSDCSSEDINKKAQDLCDIFLSAAKISLVTPKKNKKGSRPQKKWFDSDLFKMRKNVISLGKIYSRYPKDPVIKGRYYKYFRIYNKCRKVKYKQFINSMLQKLDTLRVENPKQYWKLINDIQDSKKENCSSQIDSDTWANHFRNLHSAIDNTFYSRLNQLEMILNDKEKSLVFNDLDNDISKKEISDAIASLKSGKACGPDLISNEMKMEESSATADNYNERFAILSEADRDKLLSNKNAESTKAATKYAVKTFHDYCMAAANYQTIVAIDLLPDNALDQLLEKFYPSLRNKNGEKYYTEPPRRREINIISGENFNRSKAMFEAVCIDLKKSGLGDVTHKPVINDEDMAKISAYFKTWKTDPVVLIRKRPRPNYHTADETWFENKPLGKNTLGALMAKISNCAGLSKVYTNHSIRSTSITTLSESGFEDRKIKTVSKHKSLQSIESYSRDSSLPQKKKMSKALASSLYNTTAEIHVPSTENNAISSVNNINPSTGNAVAIRAPTTVAAVPHTVQNTNASSTCMQLDDIDFLDDSFISESADFDQVLKEISSSQNNVQNNFSRKESMSNRNDHSINIQNVSGGVFNFYVSKD</sequence>
<dbReference type="GO" id="GO:0006310">
    <property type="term" value="P:DNA recombination"/>
    <property type="evidence" value="ECO:0007669"/>
    <property type="project" value="UniProtKB-KW"/>
</dbReference>
<dbReference type="SUPFAM" id="SSF56219">
    <property type="entry name" value="DNase I-like"/>
    <property type="match status" value="1"/>
</dbReference>
<accession>A0A8S3UWK9</accession>
<dbReference type="PANTHER" id="PTHR21446">
    <property type="entry name" value="DUF3504 DOMAIN-CONTAINING PROTEIN"/>
    <property type="match status" value="1"/>
</dbReference>
<dbReference type="InterPro" id="IPR036691">
    <property type="entry name" value="Endo/exonu/phosph_ase_sf"/>
</dbReference>
<dbReference type="SUPFAM" id="SSF56349">
    <property type="entry name" value="DNA breaking-rejoining enzymes"/>
    <property type="match status" value="1"/>
</dbReference>
<dbReference type="EMBL" id="CAJPWZ010002975">
    <property type="protein sequence ID" value="CAG2249573.1"/>
    <property type="molecule type" value="Genomic_DNA"/>
</dbReference>
<evidence type="ECO:0000313" key="3">
    <source>
        <dbReference type="EMBL" id="CAG2249573.1"/>
    </source>
</evidence>
<proteinExistence type="predicted"/>
<feature type="domain" description="Tyr recombinase" evidence="2">
    <location>
        <begin position="566"/>
        <end position="637"/>
    </location>
</feature>
<comment type="caution">
    <text evidence="3">The sequence shown here is derived from an EMBL/GenBank/DDBJ whole genome shotgun (WGS) entry which is preliminary data.</text>
</comment>
<keyword evidence="1" id="KW-0233">DNA recombination</keyword>
<dbReference type="OrthoDB" id="1923218at2759"/>
<reference evidence="3" key="1">
    <citation type="submission" date="2021-03" db="EMBL/GenBank/DDBJ databases">
        <authorList>
            <person name="Bekaert M."/>
        </authorList>
    </citation>
    <scope>NUCLEOTIDE SEQUENCE</scope>
</reference>
<dbReference type="Pfam" id="PF00589">
    <property type="entry name" value="Phage_integrase"/>
    <property type="match status" value="1"/>
</dbReference>
<dbReference type="GO" id="GO:0003677">
    <property type="term" value="F:DNA binding"/>
    <property type="evidence" value="ECO:0007669"/>
    <property type="project" value="InterPro"/>
</dbReference>
<dbReference type="AlphaFoldDB" id="A0A8S3UWK9"/>
<keyword evidence="4" id="KW-1185">Reference proteome</keyword>
<name>A0A8S3UWK9_MYTED</name>
<dbReference type="InterPro" id="IPR052787">
    <property type="entry name" value="MAVS"/>
</dbReference>
<dbReference type="Gene3D" id="1.10.443.10">
    <property type="entry name" value="Intergrase catalytic core"/>
    <property type="match status" value="1"/>
</dbReference>
<protein>
    <recommendedName>
        <fullName evidence="2">Tyr recombinase domain-containing protein</fullName>
    </recommendedName>
</protein>